<keyword evidence="4" id="KW-1185">Reference proteome</keyword>
<evidence type="ECO:0000313" key="3">
    <source>
        <dbReference type="EMBL" id="WWQ61618.1"/>
    </source>
</evidence>
<evidence type="ECO:0000259" key="2">
    <source>
        <dbReference type="Pfam" id="PF03703"/>
    </source>
</evidence>
<accession>A0AAX4L4M8</accession>
<dbReference type="RefSeq" id="WP_338604241.1">
    <property type="nucleotide sequence ID" value="NZ_CP146016.1"/>
</dbReference>
<evidence type="ECO:0000256" key="1">
    <source>
        <dbReference type="SAM" id="Phobius"/>
    </source>
</evidence>
<dbReference type="InterPro" id="IPR005182">
    <property type="entry name" value="YdbS-like_PH"/>
</dbReference>
<dbReference type="GeneID" id="89336297"/>
<keyword evidence="1" id="KW-0472">Membrane</keyword>
<dbReference type="Proteomes" id="UP001432202">
    <property type="component" value="Chromosome"/>
</dbReference>
<reference evidence="3 4" key="1">
    <citation type="submission" date="2024-02" db="EMBL/GenBank/DDBJ databases">
        <title>STSV induces naive adaptation in Sulfolobus.</title>
        <authorList>
            <person name="Xiang X."/>
            <person name="Song M."/>
        </authorList>
    </citation>
    <scope>NUCLEOTIDE SEQUENCE [LARGE SCALE GENOMIC DNA]</scope>
    <source>
        <strain evidence="3 4">RT2</strain>
    </source>
</reference>
<feature type="domain" description="YdbS-like PH" evidence="2">
    <location>
        <begin position="78"/>
        <end position="130"/>
    </location>
</feature>
<evidence type="ECO:0000313" key="4">
    <source>
        <dbReference type="Proteomes" id="UP001432202"/>
    </source>
</evidence>
<keyword evidence="1" id="KW-0812">Transmembrane</keyword>
<organism evidence="3 4">
    <name type="scientific">Sulfolobus tengchongensis</name>
    <dbReference type="NCBI Taxonomy" id="207809"/>
    <lineage>
        <taxon>Archaea</taxon>
        <taxon>Thermoproteota</taxon>
        <taxon>Thermoprotei</taxon>
        <taxon>Sulfolobales</taxon>
        <taxon>Sulfolobaceae</taxon>
        <taxon>Sulfolobus</taxon>
    </lineage>
</organism>
<protein>
    <submittedName>
        <fullName evidence="3">PH domain-containing protein</fullName>
    </submittedName>
</protein>
<feature type="transmembrane region" description="Helical" evidence="1">
    <location>
        <begin position="40"/>
        <end position="58"/>
    </location>
</feature>
<dbReference type="AlphaFoldDB" id="A0AAX4L4M8"/>
<gene>
    <name evidence="3" type="ORF">V6M85_05975</name>
</gene>
<name>A0AAX4L4M8_9CREN</name>
<dbReference type="Pfam" id="PF03703">
    <property type="entry name" value="bPH_2"/>
    <property type="match status" value="1"/>
</dbReference>
<keyword evidence="1" id="KW-1133">Transmembrane helix</keyword>
<feature type="transmembrane region" description="Helical" evidence="1">
    <location>
        <begin position="17"/>
        <end position="34"/>
    </location>
</feature>
<proteinExistence type="predicted"/>
<sequence>MDEKLPAGCTKPTGRRLLVEGTITLIIFSLFLEITNIVNYLIFVGIWYISLLAVIFWFKSYTYCVIGNEILIKSISGRKTVKMENFKEVFLSQGPIAKRLRCGSIYIILKNGKTTVLFDIKNPEKFLEKIQSSRP</sequence>
<dbReference type="EMBL" id="CP146016">
    <property type="protein sequence ID" value="WWQ61618.1"/>
    <property type="molecule type" value="Genomic_DNA"/>
</dbReference>